<dbReference type="OrthoDB" id="425534at2759"/>
<name>A0A9P6DYX9_9AGAM</name>
<evidence type="ECO:0000313" key="2">
    <source>
        <dbReference type="EMBL" id="KAF9516143.1"/>
    </source>
</evidence>
<comment type="caution">
    <text evidence="2">The sequence shown here is derived from an EMBL/GenBank/DDBJ whole genome shotgun (WGS) entry which is preliminary data.</text>
</comment>
<dbReference type="SUPFAM" id="SSF53474">
    <property type="entry name" value="alpha/beta-Hydrolases"/>
    <property type="match status" value="1"/>
</dbReference>
<sequence length="316" mass="34441">MASKTLVSLLVLAGLSHGQYNRYGPIRKNITWTSCVTVSAPPGFLCGEFDVPLDYTDVTRGKATLALIKYPSTVQPRKGTIFLNPGGPGEPGLDFLISTGPGLSNSSGGNTTSVGHIDPRGVGLSYPRIRCFNSTAEQASFWQGTAPSQLSSGLLDKSKGNFSNADGTDPNELAFWKQEPLVDYLLLAVGQKCWAENGDHLSYVGTAAVTRDIVAMHDIIEGPGSLINYWGYSYGTVIGNFLVNSELKYHQLFSSDNLSLCPTVFPHRVGRVILDGVLNPIFWSDVPSYKIWACKHIHFFGSWSALIPPSRRHPRY</sequence>
<dbReference type="AlphaFoldDB" id="A0A9P6DYX9"/>
<dbReference type="InterPro" id="IPR029058">
    <property type="entry name" value="AB_hydrolase_fold"/>
</dbReference>
<evidence type="ECO:0000313" key="3">
    <source>
        <dbReference type="Proteomes" id="UP000886523"/>
    </source>
</evidence>
<keyword evidence="1" id="KW-0732">Signal</keyword>
<proteinExistence type="predicted"/>
<dbReference type="EMBL" id="MU128943">
    <property type="protein sequence ID" value="KAF9516143.1"/>
    <property type="molecule type" value="Genomic_DNA"/>
</dbReference>
<evidence type="ECO:0000256" key="1">
    <source>
        <dbReference type="SAM" id="SignalP"/>
    </source>
</evidence>
<protein>
    <recommendedName>
        <fullName evidence="4">AB hydrolase-1 domain-containing protein</fullName>
    </recommendedName>
</protein>
<feature type="chain" id="PRO_5040120802" description="AB hydrolase-1 domain-containing protein" evidence="1">
    <location>
        <begin position="19"/>
        <end position="316"/>
    </location>
</feature>
<evidence type="ECO:0008006" key="4">
    <source>
        <dbReference type="Google" id="ProtNLM"/>
    </source>
</evidence>
<keyword evidence="3" id="KW-1185">Reference proteome</keyword>
<organism evidence="2 3">
    <name type="scientific">Hydnum rufescens UP504</name>
    <dbReference type="NCBI Taxonomy" id="1448309"/>
    <lineage>
        <taxon>Eukaryota</taxon>
        <taxon>Fungi</taxon>
        <taxon>Dikarya</taxon>
        <taxon>Basidiomycota</taxon>
        <taxon>Agaricomycotina</taxon>
        <taxon>Agaricomycetes</taxon>
        <taxon>Cantharellales</taxon>
        <taxon>Hydnaceae</taxon>
        <taxon>Hydnum</taxon>
    </lineage>
</organism>
<gene>
    <name evidence="2" type="ORF">BS47DRAFT_1292897</name>
</gene>
<feature type="signal peptide" evidence="1">
    <location>
        <begin position="1"/>
        <end position="18"/>
    </location>
</feature>
<dbReference type="Proteomes" id="UP000886523">
    <property type="component" value="Unassembled WGS sequence"/>
</dbReference>
<accession>A0A9P6DYX9</accession>
<reference evidence="2" key="1">
    <citation type="journal article" date="2020" name="Nat. Commun.">
        <title>Large-scale genome sequencing of mycorrhizal fungi provides insights into the early evolution of symbiotic traits.</title>
        <authorList>
            <person name="Miyauchi S."/>
            <person name="Kiss E."/>
            <person name="Kuo A."/>
            <person name="Drula E."/>
            <person name="Kohler A."/>
            <person name="Sanchez-Garcia M."/>
            <person name="Morin E."/>
            <person name="Andreopoulos B."/>
            <person name="Barry K.W."/>
            <person name="Bonito G."/>
            <person name="Buee M."/>
            <person name="Carver A."/>
            <person name="Chen C."/>
            <person name="Cichocki N."/>
            <person name="Clum A."/>
            <person name="Culley D."/>
            <person name="Crous P.W."/>
            <person name="Fauchery L."/>
            <person name="Girlanda M."/>
            <person name="Hayes R.D."/>
            <person name="Keri Z."/>
            <person name="LaButti K."/>
            <person name="Lipzen A."/>
            <person name="Lombard V."/>
            <person name="Magnuson J."/>
            <person name="Maillard F."/>
            <person name="Murat C."/>
            <person name="Nolan M."/>
            <person name="Ohm R.A."/>
            <person name="Pangilinan J."/>
            <person name="Pereira M.F."/>
            <person name="Perotto S."/>
            <person name="Peter M."/>
            <person name="Pfister S."/>
            <person name="Riley R."/>
            <person name="Sitrit Y."/>
            <person name="Stielow J.B."/>
            <person name="Szollosi G."/>
            <person name="Zifcakova L."/>
            <person name="Stursova M."/>
            <person name="Spatafora J.W."/>
            <person name="Tedersoo L."/>
            <person name="Vaario L.M."/>
            <person name="Yamada A."/>
            <person name="Yan M."/>
            <person name="Wang P."/>
            <person name="Xu J."/>
            <person name="Bruns T."/>
            <person name="Baldrian P."/>
            <person name="Vilgalys R."/>
            <person name="Dunand C."/>
            <person name="Henrissat B."/>
            <person name="Grigoriev I.V."/>
            <person name="Hibbett D."/>
            <person name="Nagy L.G."/>
            <person name="Martin F.M."/>
        </authorList>
    </citation>
    <scope>NUCLEOTIDE SEQUENCE</scope>
    <source>
        <strain evidence="2">UP504</strain>
    </source>
</reference>